<sequence length="55" mass="6007">MDFFLGEDDVKHFWAAAGAAGAVLLPDSEGLYPRCWRSSPSKETPMPSPSEAPPW</sequence>
<organism evidence="2">
    <name type="scientific">Arundo donax</name>
    <name type="common">Giant reed</name>
    <name type="synonym">Donax arundinaceus</name>
    <dbReference type="NCBI Taxonomy" id="35708"/>
    <lineage>
        <taxon>Eukaryota</taxon>
        <taxon>Viridiplantae</taxon>
        <taxon>Streptophyta</taxon>
        <taxon>Embryophyta</taxon>
        <taxon>Tracheophyta</taxon>
        <taxon>Spermatophyta</taxon>
        <taxon>Magnoliopsida</taxon>
        <taxon>Liliopsida</taxon>
        <taxon>Poales</taxon>
        <taxon>Poaceae</taxon>
        <taxon>PACMAD clade</taxon>
        <taxon>Arundinoideae</taxon>
        <taxon>Arundineae</taxon>
        <taxon>Arundo</taxon>
    </lineage>
</organism>
<dbReference type="EMBL" id="GBRH01208621">
    <property type="protein sequence ID" value="JAD89274.1"/>
    <property type="molecule type" value="Transcribed_RNA"/>
</dbReference>
<evidence type="ECO:0000256" key="1">
    <source>
        <dbReference type="SAM" id="MobiDB-lite"/>
    </source>
</evidence>
<reference evidence="2" key="1">
    <citation type="submission" date="2014-09" db="EMBL/GenBank/DDBJ databases">
        <authorList>
            <person name="Magalhaes I.L.F."/>
            <person name="Oliveira U."/>
            <person name="Santos F.R."/>
            <person name="Vidigal T.H.D.A."/>
            <person name="Brescovit A.D."/>
            <person name="Santos A.J."/>
        </authorList>
    </citation>
    <scope>NUCLEOTIDE SEQUENCE</scope>
    <source>
        <tissue evidence="2">Shoot tissue taken approximately 20 cm above the soil surface</tissue>
    </source>
</reference>
<protein>
    <submittedName>
        <fullName evidence="2">Uncharacterized protein</fullName>
    </submittedName>
</protein>
<proteinExistence type="predicted"/>
<name>A0A0A9DL16_ARUDO</name>
<dbReference type="AlphaFoldDB" id="A0A0A9DL16"/>
<evidence type="ECO:0000313" key="2">
    <source>
        <dbReference type="EMBL" id="JAD89274.1"/>
    </source>
</evidence>
<reference evidence="2" key="2">
    <citation type="journal article" date="2015" name="Data Brief">
        <title>Shoot transcriptome of the giant reed, Arundo donax.</title>
        <authorList>
            <person name="Barrero R.A."/>
            <person name="Guerrero F.D."/>
            <person name="Moolhuijzen P."/>
            <person name="Goolsby J.A."/>
            <person name="Tidwell J."/>
            <person name="Bellgard S.E."/>
            <person name="Bellgard M.I."/>
        </authorList>
    </citation>
    <scope>NUCLEOTIDE SEQUENCE</scope>
    <source>
        <tissue evidence="2">Shoot tissue taken approximately 20 cm above the soil surface</tissue>
    </source>
</reference>
<feature type="region of interest" description="Disordered" evidence="1">
    <location>
        <begin position="36"/>
        <end position="55"/>
    </location>
</feature>
<accession>A0A0A9DL16</accession>
<feature type="compositionally biased region" description="Pro residues" evidence="1">
    <location>
        <begin position="46"/>
        <end position="55"/>
    </location>
</feature>